<organism evidence="2 3">
    <name type="scientific">Citrobacter murliniae</name>
    <dbReference type="NCBI Taxonomy" id="67829"/>
    <lineage>
        <taxon>Bacteria</taxon>
        <taxon>Pseudomonadati</taxon>
        <taxon>Pseudomonadota</taxon>
        <taxon>Gammaproteobacteria</taxon>
        <taxon>Enterobacterales</taxon>
        <taxon>Enterobacteriaceae</taxon>
        <taxon>Citrobacter</taxon>
        <taxon>Citrobacter freundii complex</taxon>
    </lineage>
</organism>
<proteinExistence type="predicted"/>
<dbReference type="SUPFAM" id="SSF51206">
    <property type="entry name" value="cAMP-binding domain-like"/>
    <property type="match status" value="1"/>
</dbReference>
<name>A0ABY2PX34_9ENTR</name>
<dbReference type="Gene3D" id="2.60.120.10">
    <property type="entry name" value="Jelly Rolls"/>
    <property type="match status" value="1"/>
</dbReference>
<reference evidence="2 3" key="1">
    <citation type="submission" date="2018-05" db="EMBL/GenBank/DDBJ databases">
        <title>Isolation and genomic analyses of lactose-positive bacteria from faecal samples of preterm neonates.</title>
        <authorList>
            <person name="Chen Y."/>
            <person name="Brook T.C."/>
            <person name="O'Neill I."/>
            <person name="Soe C.Z."/>
            <person name="Hall L.J."/>
            <person name="Hoyles L."/>
        </authorList>
    </citation>
    <scope>NUCLEOTIDE SEQUENCE [LARGE SCALE GENOMIC DNA]</scope>
    <source>
        <strain evidence="2 3">P080C CL</strain>
    </source>
</reference>
<dbReference type="InterPro" id="IPR014710">
    <property type="entry name" value="RmlC-like_jellyroll"/>
</dbReference>
<sequence>MPHFTDEFHLLYASQVSSLIGELSLFGVTKKIKREEIIRFSQPGRSVVLLISGFFSIYHMQDNLFIAYQSPQSIFGLLGLVTDVDSIYLKAETDAEIVLVDVDVVREKVEEKKLWKAVAINLVHMLALAIHRDSKTLNKTTYQRVCLSILEYEKLPSEIKKRVVLSKYIITRTTLSRSLVMSILARLAKEGRVMIKRGRLLYVDSCLANLRECRH</sequence>
<evidence type="ECO:0000313" key="3">
    <source>
        <dbReference type="Proteomes" id="UP000306790"/>
    </source>
</evidence>
<dbReference type="Pfam" id="PF15977">
    <property type="entry name" value="HTH_46"/>
    <property type="match status" value="1"/>
</dbReference>
<keyword evidence="3" id="KW-1185">Reference proteome</keyword>
<dbReference type="InterPro" id="IPR000595">
    <property type="entry name" value="cNMP-bd_dom"/>
</dbReference>
<dbReference type="InterPro" id="IPR018490">
    <property type="entry name" value="cNMP-bd_dom_sf"/>
</dbReference>
<dbReference type="RefSeq" id="WP_045445298.1">
    <property type="nucleotide sequence ID" value="NZ_QFVP01000004.1"/>
</dbReference>
<protein>
    <recommendedName>
        <fullName evidence="1">Cyclic nucleotide-binding domain-containing protein</fullName>
    </recommendedName>
</protein>
<evidence type="ECO:0000259" key="1">
    <source>
        <dbReference type="PROSITE" id="PS50042"/>
    </source>
</evidence>
<dbReference type="Proteomes" id="UP000306790">
    <property type="component" value="Unassembled WGS sequence"/>
</dbReference>
<accession>A0ABY2PX34</accession>
<comment type="caution">
    <text evidence="2">The sequence shown here is derived from an EMBL/GenBank/DDBJ whole genome shotgun (WGS) entry which is preliminary data.</text>
</comment>
<evidence type="ECO:0000313" key="2">
    <source>
        <dbReference type="EMBL" id="THE39647.1"/>
    </source>
</evidence>
<dbReference type="InterPro" id="IPR041687">
    <property type="entry name" value="HTH_46"/>
</dbReference>
<gene>
    <name evidence="2" type="ORF">DJ535_09275</name>
</gene>
<dbReference type="PROSITE" id="PS50042">
    <property type="entry name" value="CNMP_BINDING_3"/>
    <property type="match status" value="1"/>
</dbReference>
<feature type="domain" description="Cyclic nucleotide-binding" evidence="1">
    <location>
        <begin position="7"/>
        <end position="83"/>
    </location>
</feature>
<dbReference type="EMBL" id="QFVP01000004">
    <property type="protein sequence ID" value="THE39647.1"/>
    <property type="molecule type" value="Genomic_DNA"/>
</dbReference>